<keyword evidence="3" id="KW-0378">Hydrolase</keyword>
<feature type="compositionally biased region" description="Polar residues" evidence="4">
    <location>
        <begin position="125"/>
        <end position="140"/>
    </location>
</feature>
<dbReference type="InterPro" id="IPR011856">
    <property type="entry name" value="tRNA_endonuc-like_dom_sf"/>
</dbReference>
<dbReference type="Pfam" id="PF08774">
    <property type="entry name" value="VRR_NUC"/>
    <property type="match status" value="1"/>
</dbReference>
<dbReference type="Proteomes" id="UP000637774">
    <property type="component" value="Unassembled WGS sequence"/>
</dbReference>
<name>A0ABQ1ZYN6_9BACT</name>
<dbReference type="SMART" id="SM00990">
    <property type="entry name" value="VRR_NUC"/>
    <property type="match status" value="1"/>
</dbReference>
<comment type="caution">
    <text evidence="6">The sequence shown here is derived from an EMBL/GenBank/DDBJ whole genome shotgun (WGS) entry which is preliminary data.</text>
</comment>
<feature type="domain" description="VRR-NUC" evidence="5">
    <location>
        <begin position="27"/>
        <end position="110"/>
    </location>
</feature>
<dbReference type="EMBL" id="BMGY01000004">
    <property type="protein sequence ID" value="GGH80899.1"/>
    <property type="molecule type" value="Genomic_DNA"/>
</dbReference>
<evidence type="ECO:0000256" key="1">
    <source>
        <dbReference type="ARBA" id="ARBA00001946"/>
    </source>
</evidence>
<evidence type="ECO:0000313" key="7">
    <source>
        <dbReference type="Proteomes" id="UP000637774"/>
    </source>
</evidence>
<protein>
    <recommendedName>
        <fullName evidence="5">VRR-NUC domain-containing protein</fullName>
    </recommendedName>
</protein>
<organism evidence="6 7">
    <name type="scientific">Hymenobacter frigidus</name>
    <dbReference type="NCBI Taxonomy" id="1524095"/>
    <lineage>
        <taxon>Bacteria</taxon>
        <taxon>Pseudomonadati</taxon>
        <taxon>Bacteroidota</taxon>
        <taxon>Cytophagia</taxon>
        <taxon>Cytophagales</taxon>
        <taxon>Hymenobacteraceae</taxon>
        <taxon>Hymenobacter</taxon>
    </lineage>
</organism>
<proteinExistence type="predicted"/>
<gene>
    <name evidence="6" type="ORF">GCM10011495_06810</name>
</gene>
<evidence type="ECO:0000256" key="2">
    <source>
        <dbReference type="ARBA" id="ARBA00022722"/>
    </source>
</evidence>
<dbReference type="Gene3D" id="3.40.1350.10">
    <property type="match status" value="1"/>
</dbReference>
<evidence type="ECO:0000259" key="5">
    <source>
        <dbReference type="SMART" id="SM00990"/>
    </source>
</evidence>
<dbReference type="InterPro" id="IPR014883">
    <property type="entry name" value="VRR_NUC"/>
</dbReference>
<evidence type="ECO:0000256" key="4">
    <source>
        <dbReference type="SAM" id="MobiDB-lite"/>
    </source>
</evidence>
<dbReference type="RefSeq" id="WP_188560616.1">
    <property type="nucleotide sequence ID" value="NZ_BMGY01000004.1"/>
</dbReference>
<accession>A0ABQ1ZYN6</accession>
<feature type="region of interest" description="Disordered" evidence="4">
    <location>
        <begin position="124"/>
        <end position="151"/>
    </location>
</feature>
<evidence type="ECO:0000313" key="6">
    <source>
        <dbReference type="EMBL" id="GGH80899.1"/>
    </source>
</evidence>
<evidence type="ECO:0000256" key="3">
    <source>
        <dbReference type="ARBA" id="ARBA00022801"/>
    </source>
</evidence>
<reference evidence="7" key="1">
    <citation type="journal article" date="2019" name="Int. J. Syst. Evol. Microbiol.">
        <title>The Global Catalogue of Microorganisms (GCM) 10K type strain sequencing project: providing services to taxonomists for standard genome sequencing and annotation.</title>
        <authorList>
            <consortium name="The Broad Institute Genomics Platform"/>
            <consortium name="The Broad Institute Genome Sequencing Center for Infectious Disease"/>
            <person name="Wu L."/>
            <person name="Ma J."/>
        </authorList>
    </citation>
    <scope>NUCLEOTIDE SEQUENCE [LARGE SCALE GENOMIC DNA]</scope>
    <source>
        <strain evidence="7">CGMCC 1.14966</strain>
    </source>
</reference>
<keyword evidence="7" id="KW-1185">Reference proteome</keyword>
<keyword evidence="2" id="KW-0540">Nuclease</keyword>
<sequence>MKPTTQTPLDLYDQKADEITAHILGYLAAKGFVAWAQDNRGRYNPKTGRWYPHPNNRVGVPDILGYRKSDARFIGIEVKAGHDRLSDHQIDFLNELKEHGGLPFVAYSYEGFVQSFERRGLHIPATTTATSPPDHLTTTYDEPAPYTPSRP</sequence>
<comment type="cofactor">
    <cofactor evidence="1">
        <name>Mg(2+)</name>
        <dbReference type="ChEBI" id="CHEBI:18420"/>
    </cofactor>
</comment>